<reference evidence="2 3" key="1">
    <citation type="submission" date="2014-04" db="EMBL/GenBank/DDBJ databases">
        <title>Evolutionary Origins and Diversification of the Mycorrhizal Mutualists.</title>
        <authorList>
            <consortium name="DOE Joint Genome Institute"/>
            <consortium name="Mycorrhizal Genomics Consortium"/>
            <person name="Kohler A."/>
            <person name="Kuo A."/>
            <person name="Nagy L.G."/>
            <person name="Floudas D."/>
            <person name="Copeland A."/>
            <person name="Barry K.W."/>
            <person name="Cichocki N."/>
            <person name="Veneault-Fourrey C."/>
            <person name="LaButti K."/>
            <person name="Lindquist E.A."/>
            <person name="Lipzen A."/>
            <person name="Lundell T."/>
            <person name="Morin E."/>
            <person name="Murat C."/>
            <person name="Riley R."/>
            <person name="Ohm R."/>
            <person name="Sun H."/>
            <person name="Tunlid A."/>
            <person name="Henrissat B."/>
            <person name="Grigoriev I.V."/>
            <person name="Hibbett D.S."/>
            <person name="Martin F."/>
        </authorList>
    </citation>
    <scope>NUCLEOTIDE SEQUENCE [LARGE SCALE GENOMIC DNA]</scope>
    <source>
        <strain evidence="2 3">Koide BX008</strain>
    </source>
</reference>
<gene>
    <name evidence="2" type="ORF">M378DRAFT_168009</name>
</gene>
<accession>A0A0C2WUR8</accession>
<dbReference type="EMBL" id="KN818297">
    <property type="protein sequence ID" value="KIL60521.1"/>
    <property type="molecule type" value="Genomic_DNA"/>
</dbReference>
<keyword evidence="1" id="KW-0812">Transmembrane</keyword>
<protein>
    <submittedName>
        <fullName evidence="2">Uncharacterized protein</fullName>
    </submittedName>
</protein>
<evidence type="ECO:0000313" key="3">
    <source>
        <dbReference type="Proteomes" id="UP000054549"/>
    </source>
</evidence>
<evidence type="ECO:0000313" key="2">
    <source>
        <dbReference type="EMBL" id="KIL60521.1"/>
    </source>
</evidence>
<evidence type="ECO:0000256" key="1">
    <source>
        <dbReference type="SAM" id="Phobius"/>
    </source>
</evidence>
<sequence length="68" mass="7583">MPYVRSSTVASLNEDGDIDSLIEKTIHSIRAVVYRGLLYCAGFVALAGVAELIRWNACEDYYLWLGRG</sequence>
<name>A0A0C2WUR8_AMAMK</name>
<keyword evidence="1" id="KW-0472">Membrane</keyword>
<feature type="transmembrane region" description="Helical" evidence="1">
    <location>
        <begin position="32"/>
        <end position="53"/>
    </location>
</feature>
<proteinExistence type="predicted"/>
<organism evidence="2 3">
    <name type="scientific">Amanita muscaria (strain Koide BX008)</name>
    <dbReference type="NCBI Taxonomy" id="946122"/>
    <lineage>
        <taxon>Eukaryota</taxon>
        <taxon>Fungi</taxon>
        <taxon>Dikarya</taxon>
        <taxon>Basidiomycota</taxon>
        <taxon>Agaricomycotina</taxon>
        <taxon>Agaricomycetes</taxon>
        <taxon>Agaricomycetidae</taxon>
        <taxon>Agaricales</taxon>
        <taxon>Pluteineae</taxon>
        <taxon>Amanitaceae</taxon>
        <taxon>Amanita</taxon>
    </lineage>
</organism>
<dbReference type="Proteomes" id="UP000054549">
    <property type="component" value="Unassembled WGS sequence"/>
</dbReference>
<keyword evidence="1" id="KW-1133">Transmembrane helix</keyword>
<dbReference type="InParanoid" id="A0A0C2WUR8"/>
<dbReference type="AlphaFoldDB" id="A0A0C2WUR8"/>
<keyword evidence="3" id="KW-1185">Reference proteome</keyword>
<dbReference type="HOGENOM" id="CLU_2793478_0_0_1"/>